<dbReference type="InParanoid" id="A0A1J7JG76"/>
<gene>
    <name evidence="2" type="ORF">CONLIGDRAFT_370509</name>
</gene>
<evidence type="ECO:0000256" key="1">
    <source>
        <dbReference type="SAM" id="Phobius"/>
    </source>
</evidence>
<dbReference type="OrthoDB" id="9993796at2759"/>
<dbReference type="STRING" id="1408157.A0A1J7JG76"/>
<accession>A0A1J7JG76</accession>
<keyword evidence="3" id="KW-1185">Reference proteome</keyword>
<sequence>MAKIGTLRAILLPLIASSALVGGYAGLYVINKNGAGESIRNSAGRAVDPYISGGVHPFKNTYTGISAIDGMLLMLVPFFAYALDTPQSWAITASFWYLLTHFLAACCLVFLEGLRRGNSGRAVSWVGTMGFVCQNISYTVAAPLYFILHIFTSGTASPSVSADDVLPDDALEPRILLLSNLIAFVVPAVGMALPAHSVVSAETHYNWIAVWQFFPLLYSLFQWAFSRISSTLGLTKSSERQPNRSQVSTAVVYRAALFLTVTTHLTILAVALTPALALPPGWPTLSAIFDQVTLNSAIIPPSLLSPPTVDPKVIPADSLAPAAHFFLIWDVYCGSIALLLWAVYLRRVAAGPTDRFSWTGLGAKVLAWTAVGGPVAAAAVLLWERDEVLLRRDGAGGKKRL</sequence>
<proteinExistence type="predicted"/>
<feature type="transmembrane region" description="Helical" evidence="1">
    <location>
        <begin position="175"/>
        <end position="195"/>
    </location>
</feature>
<keyword evidence="1" id="KW-0812">Transmembrane</keyword>
<feature type="transmembrane region" description="Helical" evidence="1">
    <location>
        <begin position="322"/>
        <end position="344"/>
    </location>
</feature>
<keyword evidence="1" id="KW-0472">Membrane</keyword>
<feature type="transmembrane region" description="Helical" evidence="1">
    <location>
        <begin position="62"/>
        <end position="83"/>
    </location>
</feature>
<reference evidence="2 3" key="1">
    <citation type="submission" date="2016-10" db="EMBL/GenBank/DDBJ databases">
        <title>Draft genome sequence of Coniochaeta ligniaria NRRL30616, a lignocellulolytic fungus for bioabatement of inhibitors in plant biomass hydrolysates.</title>
        <authorList>
            <consortium name="DOE Joint Genome Institute"/>
            <person name="Jimenez D.J."/>
            <person name="Hector R.E."/>
            <person name="Riley R."/>
            <person name="Sun H."/>
            <person name="Grigoriev I.V."/>
            <person name="Van Elsas J.D."/>
            <person name="Nichols N.N."/>
        </authorList>
    </citation>
    <scope>NUCLEOTIDE SEQUENCE [LARGE SCALE GENOMIC DNA]</scope>
    <source>
        <strain evidence="2 3">NRRL 30616</strain>
    </source>
</reference>
<dbReference type="Proteomes" id="UP000182658">
    <property type="component" value="Unassembled WGS sequence"/>
</dbReference>
<evidence type="ECO:0000313" key="3">
    <source>
        <dbReference type="Proteomes" id="UP000182658"/>
    </source>
</evidence>
<feature type="transmembrane region" description="Helical" evidence="1">
    <location>
        <begin position="6"/>
        <end position="30"/>
    </location>
</feature>
<feature type="transmembrane region" description="Helical" evidence="1">
    <location>
        <begin position="251"/>
        <end position="277"/>
    </location>
</feature>
<feature type="transmembrane region" description="Helical" evidence="1">
    <location>
        <begin position="207"/>
        <end position="230"/>
    </location>
</feature>
<feature type="transmembrane region" description="Helical" evidence="1">
    <location>
        <begin position="365"/>
        <end position="383"/>
    </location>
</feature>
<name>A0A1J7JG76_9PEZI</name>
<organism evidence="2 3">
    <name type="scientific">Coniochaeta ligniaria NRRL 30616</name>
    <dbReference type="NCBI Taxonomy" id="1408157"/>
    <lineage>
        <taxon>Eukaryota</taxon>
        <taxon>Fungi</taxon>
        <taxon>Dikarya</taxon>
        <taxon>Ascomycota</taxon>
        <taxon>Pezizomycotina</taxon>
        <taxon>Sordariomycetes</taxon>
        <taxon>Sordariomycetidae</taxon>
        <taxon>Coniochaetales</taxon>
        <taxon>Coniochaetaceae</taxon>
        <taxon>Coniochaeta</taxon>
    </lineage>
</organism>
<evidence type="ECO:0008006" key="4">
    <source>
        <dbReference type="Google" id="ProtNLM"/>
    </source>
</evidence>
<protein>
    <recommendedName>
        <fullName evidence="4">AtmA protein</fullName>
    </recommendedName>
</protein>
<dbReference type="EMBL" id="KV875098">
    <property type="protein sequence ID" value="OIW28252.1"/>
    <property type="molecule type" value="Genomic_DNA"/>
</dbReference>
<feature type="transmembrane region" description="Helical" evidence="1">
    <location>
        <begin position="89"/>
        <end position="111"/>
    </location>
</feature>
<dbReference type="AlphaFoldDB" id="A0A1J7JG76"/>
<keyword evidence="1" id="KW-1133">Transmembrane helix</keyword>
<evidence type="ECO:0000313" key="2">
    <source>
        <dbReference type="EMBL" id="OIW28252.1"/>
    </source>
</evidence>